<dbReference type="CDD" id="cd04301">
    <property type="entry name" value="NAT_SF"/>
    <property type="match status" value="1"/>
</dbReference>
<dbReference type="InterPro" id="IPR000182">
    <property type="entry name" value="GNAT_dom"/>
</dbReference>
<organism evidence="4 5">
    <name type="scientific">Benzoatithermus flavus</name>
    <dbReference type="NCBI Taxonomy" id="3108223"/>
    <lineage>
        <taxon>Bacteria</taxon>
        <taxon>Pseudomonadati</taxon>
        <taxon>Pseudomonadota</taxon>
        <taxon>Alphaproteobacteria</taxon>
        <taxon>Geminicoccales</taxon>
        <taxon>Geminicoccaceae</taxon>
        <taxon>Benzoatithermus</taxon>
    </lineage>
</organism>
<dbReference type="InterPro" id="IPR016181">
    <property type="entry name" value="Acyl_CoA_acyltransferase"/>
</dbReference>
<keyword evidence="1" id="KW-0808">Transferase</keyword>
<proteinExistence type="predicted"/>
<dbReference type="RefSeq" id="WP_418160678.1">
    <property type="nucleotide sequence ID" value="NZ_JBBLZC010000018.1"/>
</dbReference>
<reference evidence="4 5" key="1">
    <citation type="submission" date="2024-01" db="EMBL/GenBank/DDBJ databases">
        <title>Multi-omics insights into the function and evolution of sodium benzoate biodegradation pathways in Benzoatithermus flavus gen. nov., sp. nov. from hot spring.</title>
        <authorList>
            <person name="Hu C.-J."/>
            <person name="Li W.-J."/>
        </authorList>
    </citation>
    <scope>NUCLEOTIDE SEQUENCE [LARGE SCALE GENOMIC DNA]</scope>
    <source>
        <strain evidence="4 5">SYSU G07066</strain>
    </source>
</reference>
<dbReference type="Pfam" id="PF00583">
    <property type="entry name" value="Acetyltransf_1"/>
    <property type="match status" value="1"/>
</dbReference>
<keyword evidence="2" id="KW-0012">Acyltransferase</keyword>
<comment type="caution">
    <text evidence="4">The sequence shown here is derived from an EMBL/GenBank/DDBJ whole genome shotgun (WGS) entry which is preliminary data.</text>
</comment>
<evidence type="ECO:0000259" key="3">
    <source>
        <dbReference type="PROSITE" id="PS51186"/>
    </source>
</evidence>
<sequence length="152" mass="16704">MSEPVIAVEPPHQPEVARLIEALDDYLGSLYPAESNHLLDLDALAAPDVRFFVARIAGRAVGCAALRLAADYGELKRMFVLPEARGRQVGRRLLARIEAELLAHGLGILRLETGGRQPEALGLYRAAGFAERGPFGDYPDDPLSIFMEKRLR</sequence>
<evidence type="ECO:0000256" key="1">
    <source>
        <dbReference type="ARBA" id="ARBA00022679"/>
    </source>
</evidence>
<name>A0ABU8XV73_9PROT</name>
<dbReference type="PANTHER" id="PTHR43877:SF2">
    <property type="entry name" value="AMINOALKYLPHOSPHONATE N-ACETYLTRANSFERASE-RELATED"/>
    <property type="match status" value="1"/>
</dbReference>
<evidence type="ECO:0000313" key="5">
    <source>
        <dbReference type="Proteomes" id="UP001375743"/>
    </source>
</evidence>
<dbReference type="Proteomes" id="UP001375743">
    <property type="component" value="Unassembled WGS sequence"/>
</dbReference>
<accession>A0ABU8XV73</accession>
<keyword evidence="5" id="KW-1185">Reference proteome</keyword>
<dbReference type="SUPFAM" id="SSF55729">
    <property type="entry name" value="Acyl-CoA N-acyltransferases (Nat)"/>
    <property type="match status" value="1"/>
</dbReference>
<evidence type="ECO:0000256" key="2">
    <source>
        <dbReference type="ARBA" id="ARBA00023315"/>
    </source>
</evidence>
<gene>
    <name evidence="4" type="ORF">U1T56_16865</name>
</gene>
<protein>
    <submittedName>
        <fullName evidence="4">GNAT family N-acetyltransferase</fullName>
    </submittedName>
</protein>
<dbReference type="PANTHER" id="PTHR43877">
    <property type="entry name" value="AMINOALKYLPHOSPHONATE N-ACETYLTRANSFERASE-RELATED-RELATED"/>
    <property type="match status" value="1"/>
</dbReference>
<dbReference type="PROSITE" id="PS51186">
    <property type="entry name" value="GNAT"/>
    <property type="match status" value="1"/>
</dbReference>
<feature type="domain" description="N-acetyltransferase" evidence="3">
    <location>
        <begin position="6"/>
        <end position="152"/>
    </location>
</feature>
<dbReference type="InterPro" id="IPR050832">
    <property type="entry name" value="Bact_Acetyltransf"/>
</dbReference>
<evidence type="ECO:0000313" key="4">
    <source>
        <dbReference type="EMBL" id="MEK0084826.1"/>
    </source>
</evidence>
<dbReference type="EMBL" id="JBBLZC010000018">
    <property type="protein sequence ID" value="MEK0084826.1"/>
    <property type="molecule type" value="Genomic_DNA"/>
</dbReference>
<dbReference type="Gene3D" id="3.40.630.30">
    <property type="match status" value="1"/>
</dbReference>